<gene>
    <name evidence="1" type="ORF">Poly59_07240</name>
</gene>
<protein>
    <submittedName>
        <fullName evidence="1">Uncharacterized protein</fullName>
    </submittedName>
</protein>
<dbReference type="OrthoDB" id="215680at2"/>
<name>A0A5C6F8Y9_9BACT</name>
<organism evidence="1 2">
    <name type="scientific">Rubripirellula reticaptiva</name>
    <dbReference type="NCBI Taxonomy" id="2528013"/>
    <lineage>
        <taxon>Bacteria</taxon>
        <taxon>Pseudomonadati</taxon>
        <taxon>Planctomycetota</taxon>
        <taxon>Planctomycetia</taxon>
        <taxon>Pirellulales</taxon>
        <taxon>Pirellulaceae</taxon>
        <taxon>Rubripirellula</taxon>
    </lineage>
</organism>
<dbReference type="Proteomes" id="UP000317977">
    <property type="component" value="Unassembled WGS sequence"/>
</dbReference>
<comment type="caution">
    <text evidence="1">The sequence shown here is derived from an EMBL/GenBank/DDBJ whole genome shotgun (WGS) entry which is preliminary data.</text>
</comment>
<dbReference type="RefSeq" id="WP_146532644.1">
    <property type="nucleotide sequence ID" value="NZ_SJPX01000001.1"/>
</dbReference>
<dbReference type="EMBL" id="SJPX01000001">
    <property type="protein sequence ID" value="TWU57815.1"/>
    <property type="molecule type" value="Genomic_DNA"/>
</dbReference>
<evidence type="ECO:0000313" key="2">
    <source>
        <dbReference type="Proteomes" id="UP000317977"/>
    </source>
</evidence>
<keyword evidence="2" id="KW-1185">Reference proteome</keyword>
<reference evidence="1 2" key="1">
    <citation type="submission" date="2019-02" db="EMBL/GenBank/DDBJ databases">
        <title>Deep-cultivation of Planctomycetes and their phenomic and genomic characterization uncovers novel biology.</title>
        <authorList>
            <person name="Wiegand S."/>
            <person name="Jogler M."/>
            <person name="Boedeker C."/>
            <person name="Pinto D."/>
            <person name="Vollmers J."/>
            <person name="Rivas-Marin E."/>
            <person name="Kohn T."/>
            <person name="Peeters S.H."/>
            <person name="Heuer A."/>
            <person name="Rast P."/>
            <person name="Oberbeckmann S."/>
            <person name="Bunk B."/>
            <person name="Jeske O."/>
            <person name="Meyerdierks A."/>
            <person name="Storesund J.E."/>
            <person name="Kallscheuer N."/>
            <person name="Luecker S."/>
            <person name="Lage O.M."/>
            <person name="Pohl T."/>
            <person name="Merkel B.J."/>
            <person name="Hornburger P."/>
            <person name="Mueller R.-W."/>
            <person name="Bruemmer F."/>
            <person name="Labrenz M."/>
            <person name="Spormann A.M."/>
            <person name="Op Den Camp H."/>
            <person name="Overmann J."/>
            <person name="Amann R."/>
            <person name="Jetten M.S.M."/>
            <person name="Mascher T."/>
            <person name="Medema M.H."/>
            <person name="Devos D.P."/>
            <person name="Kaster A.-K."/>
            <person name="Ovreas L."/>
            <person name="Rohde M."/>
            <person name="Galperin M.Y."/>
            <person name="Jogler C."/>
        </authorList>
    </citation>
    <scope>NUCLEOTIDE SEQUENCE [LARGE SCALE GENOMIC DNA]</scope>
    <source>
        <strain evidence="1 2">Poly59</strain>
    </source>
</reference>
<dbReference type="AlphaFoldDB" id="A0A5C6F8Y9"/>
<sequence>MSCAHLKKLYDLCAKEDIKIGASDLVRIVCKQCGEQESCPTLLMDHIDDDSVVEDKPAKSTS</sequence>
<accession>A0A5C6F8Y9</accession>
<proteinExistence type="predicted"/>
<evidence type="ECO:0000313" key="1">
    <source>
        <dbReference type="EMBL" id="TWU57815.1"/>
    </source>
</evidence>